<proteinExistence type="predicted"/>
<keyword evidence="2" id="KW-1185">Reference proteome</keyword>
<evidence type="ECO:0000313" key="2">
    <source>
        <dbReference type="Proteomes" id="UP001500618"/>
    </source>
</evidence>
<reference evidence="2" key="1">
    <citation type="journal article" date="2019" name="Int. J. Syst. Evol. Microbiol.">
        <title>The Global Catalogue of Microorganisms (GCM) 10K type strain sequencing project: providing services to taxonomists for standard genome sequencing and annotation.</title>
        <authorList>
            <consortium name="The Broad Institute Genomics Platform"/>
            <consortium name="The Broad Institute Genome Sequencing Center for Infectious Disease"/>
            <person name="Wu L."/>
            <person name="Ma J."/>
        </authorList>
    </citation>
    <scope>NUCLEOTIDE SEQUENCE [LARGE SCALE GENOMIC DNA]</scope>
    <source>
        <strain evidence="2">JCM 14718</strain>
    </source>
</reference>
<name>A0ABP4UDM0_9ACTN</name>
<organism evidence="1 2">
    <name type="scientific">Fodinicola feengrottensis</name>
    <dbReference type="NCBI Taxonomy" id="435914"/>
    <lineage>
        <taxon>Bacteria</taxon>
        <taxon>Bacillati</taxon>
        <taxon>Actinomycetota</taxon>
        <taxon>Actinomycetes</taxon>
        <taxon>Mycobacteriales</taxon>
        <taxon>Fodinicola</taxon>
    </lineage>
</organism>
<accession>A0ABP4UDM0</accession>
<dbReference type="RefSeq" id="WP_163571007.1">
    <property type="nucleotide sequence ID" value="NZ_BAAANY010000023.1"/>
</dbReference>
<evidence type="ECO:0000313" key="1">
    <source>
        <dbReference type="EMBL" id="GAA1701763.1"/>
    </source>
</evidence>
<sequence>MTATQHTATDEEVRCEVTSRTEIRDLPVLEDGKTYCVSCGQDIEC</sequence>
<gene>
    <name evidence="1" type="ORF">GCM10009765_59200</name>
</gene>
<dbReference type="EMBL" id="BAAANY010000023">
    <property type="protein sequence ID" value="GAA1701763.1"/>
    <property type="molecule type" value="Genomic_DNA"/>
</dbReference>
<comment type="caution">
    <text evidence="1">The sequence shown here is derived from an EMBL/GenBank/DDBJ whole genome shotgun (WGS) entry which is preliminary data.</text>
</comment>
<protein>
    <recommendedName>
        <fullName evidence="3">DksA C4-type domain-containing protein</fullName>
    </recommendedName>
</protein>
<dbReference type="Proteomes" id="UP001500618">
    <property type="component" value="Unassembled WGS sequence"/>
</dbReference>
<evidence type="ECO:0008006" key="3">
    <source>
        <dbReference type="Google" id="ProtNLM"/>
    </source>
</evidence>